<dbReference type="GeneID" id="75075189"/>
<comment type="caution">
    <text evidence="1">The sequence shown here is derived from an EMBL/GenBank/DDBJ whole genome shotgun (WGS) entry which is preliminary data.</text>
</comment>
<name>A0AAN3VX42_9FUSO</name>
<protein>
    <submittedName>
        <fullName evidence="1">Homeodomain-like domain protein</fullName>
    </submittedName>
</protein>
<accession>A0AAN3VX42</accession>
<dbReference type="GO" id="GO:0003677">
    <property type="term" value="F:DNA binding"/>
    <property type="evidence" value="ECO:0007669"/>
    <property type="project" value="UniProtKB-KW"/>
</dbReference>
<dbReference type="EMBL" id="ALKK01000011">
    <property type="protein sequence ID" value="EJU18782.1"/>
    <property type="molecule type" value="Genomic_DNA"/>
</dbReference>
<dbReference type="AlphaFoldDB" id="A0AAN3VX42"/>
<dbReference type="Proteomes" id="UP000003120">
    <property type="component" value="Unassembled WGS sequence"/>
</dbReference>
<evidence type="ECO:0000313" key="2">
    <source>
        <dbReference type="Proteomes" id="UP000003120"/>
    </source>
</evidence>
<proteinExistence type="predicted"/>
<dbReference type="Pfam" id="PF13384">
    <property type="entry name" value="HTH_23"/>
    <property type="match status" value="1"/>
</dbReference>
<keyword evidence="1" id="KW-0238">DNA-binding</keyword>
<dbReference type="InterPro" id="IPR009057">
    <property type="entry name" value="Homeodomain-like_sf"/>
</dbReference>
<gene>
    <name evidence="1" type="ORF">HMPREF1127_1127</name>
</gene>
<keyword evidence="1" id="KW-0371">Homeobox</keyword>
<evidence type="ECO:0000313" key="1">
    <source>
        <dbReference type="EMBL" id="EJU18782.1"/>
    </source>
</evidence>
<reference evidence="1 2" key="1">
    <citation type="submission" date="2012-07" db="EMBL/GenBank/DDBJ databases">
        <authorList>
            <person name="Durkin A.S."/>
            <person name="McCorrison J."/>
            <person name="Torralba M."/>
            <person name="Gillis M."/>
            <person name="Methe B."/>
            <person name="Sutton G."/>
            <person name="Nelson K.E."/>
        </authorList>
    </citation>
    <scope>NUCLEOTIDE SEQUENCE [LARGE SCALE GENOMIC DNA]</scope>
    <source>
        <strain evidence="1 2">Fnf 1007</strain>
    </source>
</reference>
<dbReference type="RefSeq" id="WP_005960394.1">
    <property type="nucleotide sequence ID" value="NZ_ALKK01000011.1"/>
</dbReference>
<dbReference type="SUPFAM" id="SSF46689">
    <property type="entry name" value="Homeodomain-like"/>
    <property type="match status" value="1"/>
</dbReference>
<sequence>MNVEQIRAKKLYAEGKSAEEIAKLLEKSTGTIYRWIKQYKEEFEQSRKIAQMTTDDMSDLLDEAHKKNLLEIIENPHLLQNPKAADALIKIANVLEKMDARKEREAMLEANEEQKGVVFIDDIKEDGFDKSQSEEN</sequence>
<dbReference type="Gene3D" id="1.10.10.60">
    <property type="entry name" value="Homeodomain-like"/>
    <property type="match status" value="1"/>
</dbReference>
<organism evidence="1 2">
    <name type="scientific">Fusobacterium necrophorum subsp. funduliforme Fnf 1007</name>
    <dbReference type="NCBI Taxonomy" id="1161424"/>
    <lineage>
        <taxon>Bacteria</taxon>
        <taxon>Fusobacteriati</taxon>
        <taxon>Fusobacteriota</taxon>
        <taxon>Fusobacteriia</taxon>
        <taxon>Fusobacteriales</taxon>
        <taxon>Fusobacteriaceae</taxon>
        <taxon>Fusobacterium</taxon>
    </lineage>
</organism>